<dbReference type="GO" id="GO:0005254">
    <property type="term" value="F:chloride channel activity"/>
    <property type="evidence" value="ECO:0007669"/>
    <property type="project" value="UniProtKB-KW"/>
</dbReference>
<evidence type="ECO:0000256" key="3">
    <source>
        <dbReference type="ARBA" id="ARBA00022989"/>
    </source>
</evidence>
<evidence type="ECO:0000313" key="8">
    <source>
        <dbReference type="Proteomes" id="UP000271098"/>
    </source>
</evidence>
<dbReference type="PANTHER" id="PTHR10736:SF61">
    <property type="entry name" value="BESTROPHIN HOMOLOG 24"/>
    <property type="match status" value="1"/>
</dbReference>
<comment type="subcellular location">
    <subcellularLocation>
        <location evidence="6">Cell membrane</location>
        <topology evidence="6">Multi-pass membrane protein</topology>
    </subcellularLocation>
    <subcellularLocation>
        <location evidence="1">Membrane</location>
    </subcellularLocation>
</comment>
<comment type="function">
    <text evidence="6">Forms chloride channels.</text>
</comment>
<proteinExistence type="inferred from homology"/>
<dbReference type="InterPro" id="IPR000615">
    <property type="entry name" value="Bestrophin"/>
</dbReference>
<accession>A0A183D420</accession>
<dbReference type="GO" id="GO:0005886">
    <property type="term" value="C:plasma membrane"/>
    <property type="evidence" value="ECO:0007669"/>
    <property type="project" value="UniProtKB-SubCell"/>
</dbReference>
<reference evidence="7 8" key="2">
    <citation type="submission" date="2018-11" db="EMBL/GenBank/DDBJ databases">
        <authorList>
            <consortium name="Pathogen Informatics"/>
        </authorList>
    </citation>
    <scope>NUCLEOTIDE SEQUENCE [LARGE SCALE GENOMIC DNA]</scope>
</reference>
<dbReference type="AlphaFoldDB" id="A0A183D420"/>
<keyword evidence="6" id="KW-0869">Chloride channel</keyword>
<sequence>MTVKYNLDVSTSRPWTLFKLLFRWRGSVWKSVAFELAVWLLIYFTIGVIYRKALPYQQTRDFEKFAHYLDEKMGHIPLDFMLGFFVTSVLNRWVTFFNNIGYIDNVALMTAAYVRGEDERMRKMRRNIVRFCVLAQALVFRDISMKVRKRFPTLDAVVAAG</sequence>
<keyword evidence="8" id="KW-1185">Reference proteome</keyword>
<keyword evidence="6" id="KW-0813">Transport</keyword>
<name>A0A183D420_9BILA</name>
<dbReference type="EMBL" id="UYRT01005956">
    <property type="protein sequence ID" value="VDK39689.1"/>
    <property type="molecule type" value="Genomic_DNA"/>
</dbReference>
<evidence type="ECO:0000256" key="1">
    <source>
        <dbReference type="ARBA" id="ARBA00004370"/>
    </source>
</evidence>
<keyword evidence="6" id="KW-1003">Cell membrane</keyword>
<gene>
    <name evidence="7" type="ORF">GPUH_LOCUS3462</name>
</gene>
<dbReference type="InterPro" id="IPR021134">
    <property type="entry name" value="Bestrophin-like"/>
</dbReference>
<organism evidence="9">
    <name type="scientific">Gongylonema pulchrum</name>
    <dbReference type="NCBI Taxonomy" id="637853"/>
    <lineage>
        <taxon>Eukaryota</taxon>
        <taxon>Metazoa</taxon>
        <taxon>Ecdysozoa</taxon>
        <taxon>Nematoda</taxon>
        <taxon>Chromadorea</taxon>
        <taxon>Rhabditida</taxon>
        <taxon>Spirurina</taxon>
        <taxon>Spiruromorpha</taxon>
        <taxon>Spiruroidea</taxon>
        <taxon>Gongylonematidae</taxon>
        <taxon>Gongylonema</taxon>
    </lineage>
</organism>
<evidence type="ECO:0000256" key="5">
    <source>
        <dbReference type="ARBA" id="ARBA00034769"/>
    </source>
</evidence>
<keyword evidence="4 6" id="KW-0472">Membrane</keyword>
<evidence type="ECO:0000256" key="4">
    <source>
        <dbReference type="ARBA" id="ARBA00023136"/>
    </source>
</evidence>
<dbReference type="PANTHER" id="PTHR10736">
    <property type="entry name" value="BESTROPHIN"/>
    <property type="match status" value="1"/>
</dbReference>
<feature type="transmembrane region" description="Helical" evidence="6">
    <location>
        <begin position="28"/>
        <end position="50"/>
    </location>
</feature>
<keyword evidence="2 6" id="KW-0812">Transmembrane</keyword>
<reference evidence="9" key="1">
    <citation type="submission" date="2016-06" db="UniProtKB">
        <authorList>
            <consortium name="WormBaseParasite"/>
        </authorList>
    </citation>
    <scope>IDENTIFICATION</scope>
</reference>
<evidence type="ECO:0000256" key="6">
    <source>
        <dbReference type="RuleBase" id="RU363126"/>
    </source>
</evidence>
<dbReference type="Proteomes" id="UP000271098">
    <property type="component" value="Unassembled WGS sequence"/>
</dbReference>
<feature type="transmembrane region" description="Helical" evidence="6">
    <location>
        <begin position="100"/>
        <end position="116"/>
    </location>
</feature>
<keyword evidence="6" id="KW-0406">Ion transport</keyword>
<protein>
    <recommendedName>
        <fullName evidence="6">Bestrophin homolog</fullName>
    </recommendedName>
</protein>
<dbReference type="Pfam" id="PF01062">
    <property type="entry name" value="Bestrophin"/>
    <property type="match status" value="1"/>
</dbReference>
<dbReference type="GO" id="GO:0034707">
    <property type="term" value="C:chloride channel complex"/>
    <property type="evidence" value="ECO:0007669"/>
    <property type="project" value="UniProtKB-KW"/>
</dbReference>
<dbReference type="WBParaSite" id="GPUH_0000346701-mRNA-1">
    <property type="protein sequence ID" value="GPUH_0000346701-mRNA-1"/>
    <property type="gene ID" value="GPUH_0000346701"/>
</dbReference>
<keyword evidence="6" id="KW-0407">Ion channel</keyword>
<comment type="similarity">
    <text evidence="5 6">Belongs to the anion channel-forming bestrophin (TC 1.A.46) family. Calcium-sensitive chloride channel subfamily.</text>
</comment>
<dbReference type="OrthoDB" id="201595at2759"/>
<evidence type="ECO:0000256" key="2">
    <source>
        <dbReference type="ARBA" id="ARBA00022692"/>
    </source>
</evidence>
<keyword evidence="6" id="KW-0868">Chloride</keyword>
<keyword evidence="3 6" id="KW-1133">Transmembrane helix</keyword>
<evidence type="ECO:0000313" key="9">
    <source>
        <dbReference type="WBParaSite" id="GPUH_0000346701-mRNA-1"/>
    </source>
</evidence>
<evidence type="ECO:0000313" key="7">
    <source>
        <dbReference type="EMBL" id="VDK39689.1"/>
    </source>
</evidence>